<accession>A0AA86UHH5</accession>
<gene>
    <name evidence="1" type="ORF">HINF_LOCUS38972</name>
    <name evidence="2" type="ORF">HINF_LOCUS45736</name>
</gene>
<reference evidence="2 3" key="2">
    <citation type="submission" date="2024-07" db="EMBL/GenBank/DDBJ databases">
        <authorList>
            <person name="Akdeniz Z."/>
        </authorList>
    </citation>
    <scope>NUCLEOTIDE SEQUENCE [LARGE SCALE GENOMIC DNA]</scope>
</reference>
<dbReference type="AlphaFoldDB" id="A0AA86UHH5"/>
<name>A0AA86UHH5_9EUKA</name>
<reference evidence="1" key="1">
    <citation type="submission" date="2023-06" db="EMBL/GenBank/DDBJ databases">
        <authorList>
            <person name="Kurt Z."/>
        </authorList>
    </citation>
    <scope>NUCLEOTIDE SEQUENCE</scope>
</reference>
<evidence type="ECO:0000313" key="2">
    <source>
        <dbReference type="EMBL" id="CAL6053880.1"/>
    </source>
</evidence>
<sequence>MNNLQLEIIYWNLSSALEVAKYFNIQLLTQQTRKSNSTSHNCKLQVLDFQVNSKEQFAIYLQSNNVRYLQILSQQSNYEEDLEEAQPEVKIGKKLLLEKHETNNIDEGVGQIKFKSTMESFKLGSGKEVWDILME</sequence>
<dbReference type="Proteomes" id="UP001642409">
    <property type="component" value="Unassembled WGS sequence"/>
</dbReference>
<dbReference type="EMBL" id="CATOUU010000823">
    <property type="protein sequence ID" value="CAI9951327.1"/>
    <property type="molecule type" value="Genomic_DNA"/>
</dbReference>
<evidence type="ECO:0000313" key="3">
    <source>
        <dbReference type="Proteomes" id="UP001642409"/>
    </source>
</evidence>
<proteinExistence type="predicted"/>
<dbReference type="EMBL" id="CAXDID020000199">
    <property type="protein sequence ID" value="CAL6053880.1"/>
    <property type="molecule type" value="Genomic_DNA"/>
</dbReference>
<protein>
    <submittedName>
        <fullName evidence="2">Hypothetical_protein</fullName>
    </submittedName>
</protein>
<organism evidence="1">
    <name type="scientific">Hexamita inflata</name>
    <dbReference type="NCBI Taxonomy" id="28002"/>
    <lineage>
        <taxon>Eukaryota</taxon>
        <taxon>Metamonada</taxon>
        <taxon>Diplomonadida</taxon>
        <taxon>Hexamitidae</taxon>
        <taxon>Hexamitinae</taxon>
        <taxon>Hexamita</taxon>
    </lineage>
</organism>
<comment type="caution">
    <text evidence="1">The sequence shown here is derived from an EMBL/GenBank/DDBJ whole genome shotgun (WGS) entry which is preliminary data.</text>
</comment>
<evidence type="ECO:0000313" key="1">
    <source>
        <dbReference type="EMBL" id="CAI9951327.1"/>
    </source>
</evidence>
<keyword evidence="3" id="KW-1185">Reference proteome</keyword>